<feature type="region of interest" description="Disordered" evidence="1">
    <location>
        <begin position="469"/>
        <end position="494"/>
    </location>
</feature>
<proteinExistence type="predicted"/>
<protein>
    <submittedName>
        <fullName evidence="2">Uncharacterized protein</fullName>
    </submittedName>
</protein>
<dbReference type="Proteomes" id="UP000275078">
    <property type="component" value="Unassembled WGS sequence"/>
</dbReference>
<sequence length="681" mass="75930">MPVYVEDVYRCPDRATNTVDKAFRTFPSTVSLGRFTLNIQRTSGLSPIFCPFGCKRYTTDSTKQMEEHLQTTHKEYHDRASGLSGPPLEEGELKKAVEAGKEWMRVMMGVGVTVGEQYMAREQHYTRVRVKPEVYEEEMGWLEDEDEEESESDGETSEETDFTQLEVTLDDLEGLVPGTREYNAALRLEAERAHVPPTSEAEGISETEAATSKIQKDEQTCEELPALADLSTSDDNRVARRLRESRANKKAECERWGFTCTEKVDAIEVAYKRAVDELRLKTRQAMMVILESSLESLDIGNVEAEMQASEYFAVCLPWSLFAVDGNCHTHLGILPMFTQNSIRFSSISHTFPLGPFDITIFRSRRDAPLHCPFNCGYFTHGNTAVVVMSEHLGGIHETHKNYYDRANGISGPPLELQELFNATHKQAAQAVAVSLGSESQVMVSTVEEYKGKIKPEDRIDGRWDAFFRSDDSASDEGESNHVSGSDDAADESGCARPELFPTAVCIDIPGIDSGYLTPDSDEIRRLNPLYNNASEAGPVGVAPTSEVDEISKPEIASPAADGHKNQPELEYDEKLTDPSLESLPKHKAEQLPIKHNAEKEAEQCEGLEFTYSNNSEYKAAVDDLRQKSTKIMVSIVHISMENLKFASISLETELKRANDKVLAVEELFRIGCKGLGALFQK</sequence>
<dbReference type="AlphaFoldDB" id="A0A3N4HLY6"/>
<name>A0A3N4HLY6_ASCIM</name>
<evidence type="ECO:0000313" key="2">
    <source>
        <dbReference type="EMBL" id="RPA73916.1"/>
    </source>
</evidence>
<keyword evidence="3" id="KW-1185">Reference proteome</keyword>
<accession>A0A3N4HLY6</accession>
<reference evidence="2 3" key="1">
    <citation type="journal article" date="2018" name="Nat. Ecol. Evol.">
        <title>Pezizomycetes genomes reveal the molecular basis of ectomycorrhizal truffle lifestyle.</title>
        <authorList>
            <person name="Murat C."/>
            <person name="Payen T."/>
            <person name="Noel B."/>
            <person name="Kuo A."/>
            <person name="Morin E."/>
            <person name="Chen J."/>
            <person name="Kohler A."/>
            <person name="Krizsan K."/>
            <person name="Balestrini R."/>
            <person name="Da Silva C."/>
            <person name="Montanini B."/>
            <person name="Hainaut M."/>
            <person name="Levati E."/>
            <person name="Barry K.W."/>
            <person name="Belfiori B."/>
            <person name="Cichocki N."/>
            <person name="Clum A."/>
            <person name="Dockter R.B."/>
            <person name="Fauchery L."/>
            <person name="Guy J."/>
            <person name="Iotti M."/>
            <person name="Le Tacon F."/>
            <person name="Lindquist E.A."/>
            <person name="Lipzen A."/>
            <person name="Malagnac F."/>
            <person name="Mello A."/>
            <person name="Molinier V."/>
            <person name="Miyauchi S."/>
            <person name="Poulain J."/>
            <person name="Riccioni C."/>
            <person name="Rubini A."/>
            <person name="Sitrit Y."/>
            <person name="Splivallo R."/>
            <person name="Traeger S."/>
            <person name="Wang M."/>
            <person name="Zifcakova L."/>
            <person name="Wipf D."/>
            <person name="Zambonelli A."/>
            <person name="Paolocci F."/>
            <person name="Nowrousian M."/>
            <person name="Ottonello S."/>
            <person name="Baldrian P."/>
            <person name="Spatafora J.W."/>
            <person name="Henrissat B."/>
            <person name="Nagy L.G."/>
            <person name="Aury J.M."/>
            <person name="Wincker P."/>
            <person name="Grigoriev I.V."/>
            <person name="Bonfante P."/>
            <person name="Martin F.M."/>
        </authorList>
    </citation>
    <scope>NUCLEOTIDE SEQUENCE [LARGE SCALE GENOMIC DNA]</scope>
    <source>
        <strain evidence="2 3">RN42</strain>
    </source>
</reference>
<organism evidence="2 3">
    <name type="scientific">Ascobolus immersus RN42</name>
    <dbReference type="NCBI Taxonomy" id="1160509"/>
    <lineage>
        <taxon>Eukaryota</taxon>
        <taxon>Fungi</taxon>
        <taxon>Dikarya</taxon>
        <taxon>Ascomycota</taxon>
        <taxon>Pezizomycotina</taxon>
        <taxon>Pezizomycetes</taxon>
        <taxon>Pezizales</taxon>
        <taxon>Ascobolaceae</taxon>
        <taxon>Ascobolus</taxon>
    </lineage>
</organism>
<dbReference type="EMBL" id="ML119807">
    <property type="protein sequence ID" value="RPA73916.1"/>
    <property type="molecule type" value="Genomic_DNA"/>
</dbReference>
<feature type="region of interest" description="Disordered" evidence="1">
    <location>
        <begin position="140"/>
        <end position="161"/>
    </location>
</feature>
<evidence type="ECO:0000313" key="3">
    <source>
        <dbReference type="Proteomes" id="UP000275078"/>
    </source>
</evidence>
<gene>
    <name evidence="2" type="ORF">BJ508DRAFT_313364</name>
</gene>
<evidence type="ECO:0000256" key="1">
    <source>
        <dbReference type="SAM" id="MobiDB-lite"/>
    </source>
</evidence>